<evidence type="ECO:0000256" key="3">
    <source>
        <dbReference type="ARBA" id="ARBA00022801"/>
    </source>
</evidence>
<evidence type="ECO:0000313" key="9">
    <source>
        <dbReference type="EMBL" id="RKS19100.1"/>
    </source>
</evidence>
<feature type="signal peptide" evidence="6">
    <location>
        <begin position="1"/>
        <end position="28"/>
    </location>
</feature>
<dbReference type="InterPro" id="IPR050626">
    <property type="entry name" value="Peptidase_M16"/>
</dbReference>
<protein>
    <submittedName>
        <fullName evidence="9">Zinc protease</fullName>
    </submittedName>
</protein>
<dbReference type="Pfam" id="PF05193">
    <property type="entry name" value="Peptidase_M16_C"/>
    <property type="match status" value="2"/>
</dbReference>
<keyword evidence="4" id="KW-0862">Zinc</keyword>
<dbReference type="Pfam" id="PF00675">
    <property type="entry name" value="Peptidase_M16"/>
    <property type="match status" value="1"/>
</dbReference>
<keyword evidence="2 9" id="KW-0645">Protease</keyword>
<dbReference type="GO" id="GO:0006508">
    <property type="term" value="P:proteolysis"/>
    <property type="evidence" value="ECO:0007669"/>
    <property type="project" value="UniProtKB-KW"/>
</dbReference>
<feature type="chain" id="PRO_5019752931" evidence="6">
    <location>
        <begin position="29"/>
        <end position="942"/>
    </location>
</feature>
<evidence type="ECO:0000256" key="4">
    <source>
        <dbReference type="ARBA" id="ARBA00022833"/>
    </source>
</evidence>
<dbReference type="GO" id="GO:0046872">
    <property type="term" value="F:metal ion binding"/>
    <property type="evidence" value="ECO:0007669"/>
    <property type="project" value="InterPro"/>
</dbReference>
<comment type="caution">
    <text evidence="9">The sequence shown here is derived from an EMBL/GenBank/DDBJ whole genome shotgun (WGS) entry which is preliminary data.</text>
</comment>
<keyword evidence="6" id="KW-0732">Signal</keyword>
<dbReference type="InterPro" id="IPR011765">
    <property type="entry name" value="Pept_M16_N"/>
</dbReference>
<dbReference type="SUPFAM" id="SSF63411">
    <property type="entry name" value="LuxS/MPP-like metallohydrolase"/>
    <property type="match status" value="4"/>
</dbReference>
<evidence type="ECO:0000256" key="5">
    <source>
        <dbReference type="ARBA" id="ARBA00023049"/>
    </source>
</evidence>
<name>A0A495M1U5_9FLAO</name>
<evidence type="ECO:0000313" key="10">
    <source>
        <dbReference type="Proteomes" id="UP000277579"/>
    </source>
</evidence>
<feature type="domain" description="Peptidase M16 C-terminal" evidence="8">
    <location>
        <begin position="704"/>
        <end position="871"/>
    </location>
</feature>
<dbReference type="InterPro" id="IPR007863">
    <property type="entry name" value="Peptidase_M16_C"/>
</dbReference>
<comment type="similarity">
    <text evidence="1">Belongs to the peptidase M16 family.</text>
</comment>
<sequence>MTNKLFKIIAAVGFYGTVCLMASESATAQNLSEKLTTDPKTTTGVLKNGMKYYIRPNSKPENKVELRLVINTGSLMEDDDQQGLAHFTEHMLFNGTKNFPKNKLVDNLQSMGVQFGADLNAQTGFDETVYMLPIPTDNPKNLETGFQILQDWAQGALMTDKDINEERNVVLEEARADLGASDRLQKKFLPRLLNSRYSERLPIGKDDLLRSFKPDVLRRFYKDWYRPDLMAVVVVGDITAEKGEALVKKYFSTLVNPTQSRARIAYGANPYTKQEVMFLTDPEQPSTRLSINFSPRKTEADKTVGDYRNTLVEQLAFSAINRRYRDLASAAVPPFTAAQTSNSSYIRNYQALSVTVLPVSDLTTALNAAVGELVSIQEYGFGKEELELVKKNVLSYIEKQYNERTTTNSAAYLEEYEQNFLVGEAFPGIEKEVELYRTLLPGITAEEVTAAFNKLFSKEDKEKFFAFVLSPETKDAAIHNEATLLAAIQKSFAQKVEKKAEVVVSTTLLDKMPAKGTIAKVEKNAKLQTTTYTLGNGIKVTVKPTTFKSDEILFKGVKKGGTNSYGVADKITASMLGSLIETMGYGKFTPTDLSKALAGKNIALQHAMDETTNEVEGRSDIKNIESLLQLNYLELTAPRLDQNLFNGFVSKMQMQLKFIKSNPQAAFVDSLVTVMYNNSPLRPVVIPSEAEMKSLNAQRAIDIYKKEFASADGYHFFLVGNVDEATLKPLLEQYLASLPATGTAPKFVDNGLRLKSGNNKFVFKKGTEPQSLVVAQYFGEVPYSEDMALKANMIGDILTIRVIEKLREEMGSIYSGGFSGSLEKEPYSHYSIETQLPTGPENVDPILKQTEAEIAKLKKDGPEQKDLDKVRIAIIEKRKEEIKTNQYWLSKLQQLEFSGYNTDRFLAFENEINKISVQDIKKAANTFFDGKNSFIGVLNPEK</sequence>
<evidence type="ECO:0000256" key="2">
    <source>
        <dbReference type="ARBA" id="ARBA00022670"/>
    </source>
</evidence>
<keyword evidence="3" id="KW-0378">Hydrolase</keyword>
<reference evidence="9 10" key="1">
    <citation type="submission" date="2018-10" db="EMBL/GenBank/DDBJ databases">
        <title>Genomic Encyclopedia of Archaeal and Bacterial Type Strains, Phase II (KMG-II): from individual species to whole genera.</title>
        <authorList>
            <person name="Goeker M."/>
        </authorList>
    </citation>
    <scope>NUCLEOTIDE SEQUENCE [LARGE SCALE GENOMIC DNA]</scope>
    <source>
        <strain evidence="9 10">DSM 29537</strain>
    </source>
</reference>
<proteinExistence type="inferred from homology"/>
<evidence type="ECO:0000259" key="8">
    <source>
        <dbReference type="Pfam" id="PF05193"/>
    </source>
</evidence>
<dbReference type="Proteomes" id="UP000277579">
    <property type="component" value="Unassembled WGS sequence"/>
</dbReference>
<dbReference type="GO" id="GO:0008237">
    <property type="term" value="F:metallopeptidase activity"/>
    <property type="evidence" value="ECO:0007669"/>
    <property type="project" value="UniProtKB-KW"/>
</dbReference>
<organism evidence="9 10">
    <name type="scientific">Flavobacterium endophyticum</name>
    <dbReference type="NCBI Taxonomy" id="1540163"/>
    <lineage>
        <taxon>Bacteria</taxon>
        <taxon>Pseudomonadati</taxon>
        <taxon>Bacteroidota</taxon>
        <taxon>Flavobacteriia</taxon>
        <taxon>Flavobacteriales</taxon>
        <taxon>Flavobacteriaceae</taxon>
        <taxon>Flavobacterium</taxon>
    </lineage>
</organism>
<gene>
    <name evidence="9" type="ORF">CLV94_3051</name>
</gene>
<evidence type="ECO:0000256" key="6">
    <source>
        <dbReference type="SAM" id="SignalP"/>
    </source>
</evidence>
<evidence type="ECO:0000259" key="7">
    <source>
        <dbReference type="Pfam" id="PF00675"/>
    </source>
</evidence>
<evidence type="ECO:0000256" key="1">
    <source>
        <dbReference type="ARBA" id="ARBA00007261"/>
    </source>
</evidence>
<feature type="domain" description="Peptidase M16 N-terminal" evidence="7">
    <location>
        <begin position="57"/>
        <end position="175"/>
    </location>
</feature>
<keyword evidence="10" id="KW-1185">Reference proteome</keyword>
<feature type="domain" description="Peptidase M16 C-terminal" evidence="8">
    <location>
        <begin position="212"/>
        <end position="392"/>
    </location>
</feature>
<dbReference type="Gene3D" id="3.30.830.10">
    <property type="entry name" value="Metalloenzyme, LuxS/M16 peptidase-like"/>
    <property type="match status" value="4"/>
</dbReference>
<dbReference type="AlphaFoldDB" id="A0A495M1U5"/>
<dbReference type="PANTHER" id="PTHR43690">
    <property type="entry name" value="NARDILYSIN"/>
    <property type="match status" value="1"/>
</dbReference>
<dbReference type="EMBL" id="RBLC01000005">
    <property type="protein sequence ID" value="RKS19100.1"/>
    <property type="molecule type" value="Genomic_DNA"/>
</dbReference>
<accession>A0A495M1U5</accession>
<dbReference type="InterPro" id="IPR011249">
    <property type="entry name" value="Metalloenz_LuxS/M16"/>
</dbReference>
<dbReference type="OrthoDB" id="9811314at2"/>
<dbReference type="PANTHER" id="PTHR43690:SF34">
    <property type="entry name" value="ZINC PROTEASE PQQL-LIKE"/>
    <property type="match status" value="1"/>
</dbReference>
<keyword evidence="5" id="KW-0482">Metalloprotease</keyword>
<dbReference type="RefSeq" id="WP_121377332.1">
    <property type="nucleotide sequence ID" value="NZ_RBLC01000005.1"/>
</dbReference>